<name>A0ABW2C2R4_9PSEU</name>
<evidence type="ECO:0000313" key="1">
    <source>
        <dbReference type="EMBL" id="MFC6869413.1"/>
    </source>
</evidence>
<proteinExistence type="predicted"/>
<keyword evidence="2" id="KW-1185">Reference proteome</keyword>
<dbReference type="Proteomes" id="UP001596337">
    <property type="component" value="Unassembled WGS sequence"/>
</dbReference>
<organism evidence="1 2">
    <name type="scientific">Haloechinothrix salitolerans</name>
    <dbReference type="NCBI Taxonomy" id="926830"/>
    <lineage>
        <taxon>Bacteria</taxon>
        <taxon>Bacillati</taxon>
        <taxon>Actinomycetota</taxon>
        <taxon>Actinomycetes</taxon>
        <taxon>Pseudonocardiales</taxon>
        <taxon>Pseudonocardiaceae</taxon>
        <taxon>Haloechinothrix</taxon>
    </lineage>
</organism>
<evidence type="ECO:0000313" key="2">
    <source>
        <dbReference type="Proteomes" id="UP001596337"/>
    </source>
</evidence>
<evidence type="ECO:0008006" key="3">
    <source>
        <dbReference type="Google" id="ProtNLM"/>
    </source>
</evidence>
<accession>A0ABW2C2R4</accession>
<gene>
    <name evidence="1" type="ORF">ACFQGD_19930</name>
</gene>
<reference evidence="2" key="1">
    <citation type="journal article" date="2019" name="Int. J. Syst. Evol. Microbiol.">
        <title>The Global Catalogue of Microorganisms (GCM) 10K type strain sequencing project: providing services to taxonomists for standard genome sequencing and annotation.</title>
        <authorList>
            <consortium name="The Broad Institute Genomics Platform"/>
            <consortium name="The Broad Institute Genome Sequencing Center for Infectious Disease"/>
            <person name="Wu L."/>
            <person name="Ma J."/>
        </authorList>
    </citation>
    <scope>NUCLEOTIDE SEQUENCE [LARGE SCALE GENOMIC DNA]</scope>
    <source>
        <strain evidence="2">KCTC 32255</strain>
    </source>
</reference>
<sequence length="74" mass="8294">MNEPEVEHTFVIGNEFAEIKISHVRSRNGSRLLIHNMKSGAEISICPLALESLTWQTSDLFTTLLSTPYGPEVH</sequence>
<comment type="caution">
    <text evidence="1">The sequence shown here is derived from an EMBL/GenBank/DDBJ whole genome shotgun (WGS) entry which is preliminary data.</text>
</comment>
<protein>
    <recommendedName>
        <fullName evidence="3">Dihydrodiol dehydrogenase</fullName>
    </recommendedName>
</protein>
<dbReference type="RefSeq" id="WP_345400747.1">
    <property type="nucleotide sequence ID" value="NZ_BAABLA010000101.1"/>
</dbReference>
<dbReference type="EMBL" id="JBHSXX010000001">
    <property type="protein sequence ID" value="MFC6869413.1"/>
    <property type="molecule type" value="Genomic_DNA"/>
</dbReference>